<evidence type="ECO:0000313" key="2">
    <source>
        <dbReference type="Proteomes" id="UP001336020"/>
    </source>
</evidence>
<dbReference type="InterPro" id="IPR027417">
    <property type="entry name" value="P-loop_NTPase"/>
</dbReference>
<accession>A0ABU7L4M9</accession>
<dbReference type="GO" id="GO:0016301">
    <property type="term" value="F:kinase activity"/>
    <property type="evidence" value="ECO:0007669"/>
    <property type="project" value="UniProtKB-KW"/>
</dbReference>
<dbReference type="Proteomes" id="UP001336020">
    <property type="component" value="Unassembled WGS sequence"/>
</dbReference>
<keyword evidence="2" id="KW-1185">Reference proteome</keyword>
<proteinExistence type="predicted"/>
<sequence>MPSFTPISPAALAELLAERACARPDRVAMAISAADAADPMDLANRVVEALRTAGRPAHAVSLHDFVRPASLRLEHGRTDEQSYRSSWFDYDALDREVVSSLKKRQRFLPRLWDETTDRSARVHRIDAADDHVVVVAGPMLLGRTLEFDMTVELRMSRGALERRTLSDDRWTIAPLLAHDAEVSSEADIVVRFEHPARPAVRDG</sequence>
<keyword evidence="1" id="KW-0418">Kinase</keyword>
<dbReference type="EMBL" id="JAUTXY010000001">
    <property type="protein sequence ID" value="MEE2056249.1"/>
    <property type="molecule type" value="Genomic_DNA"/>
</dbReference>
<evidence type="ECO:0000313" key="1">
    <source>
        <dbReference type="EMBL" id="MEE2056249.1"/>
    </source>
</evidence>
<comment type="caution">
    <text evidence="1">The sequence shown here is derived from an EMBL/GenBank/DDBJ whole genome shotgun (WGS) entry which is preliminary data.</text>
</comment>
<name>A0ABU7L4M9_9NOCA</name>
<gene>
    <name evidence="1" type="ORF">Q7514_01735</name>
</gene>
<reference evidence="1 2" key="1">
    <citation type="submission" date="2023-07" db="EMBL/GenBank/DDBJ databases">
        <authorList>
            <person name="Girao M."/>
            <person name="Carvalho M.F."/>
        </authorList>
    </citation>
    <scope>NUCLEOTIDE SEQUENCE [LARGE SCALE GENOMIC DNA]</scope>
    <source>
        <strain evidence="1 2">YIM65754</strain>
    </source>
</reference>
<protein>
    <submittedName>
        <fullName evidence="1">Uridine kinase</fullName>
    </submittedName>
</protein>
<organism evidence="1 2">
    <name type="scientific">Rhodococcus artemisiae</name>
    <dbReference type="NCBI Taxonomy" id="714159"/>
    <lineage>
        <taxon>Bacteria</taxon>
        <taxon>Bacillati</taxon>
        <taxon>Actinomycetota</taxon>
        <taxon>Actinomycetes</taxon>
        <taxon>Mycobacteriales</taxon>
        <taxon>Nocardiaceae</taxon>
        <taxon>Rhodococcus</taxon>
    </lineage>
</organism>
<keyword evidence="1" id="KW-0808">Transferase</keyword>
<dbReference type="RefSeq" id="WP_330131544.1">
    <property type="nucleotide sequence ID" value="NZ_JAUTXY010000001.1"/>
</dbReference>
<dbReference type="Gene3D" id="3.40.50.300">
    <property type="entry name" value="P-loop containing nucleotide triphosphate hydrolases"/>
    <property type="match status" value="1"/>
</dbReference>